<dbReference type="EMBL" id="JACHIA010000024">
    <property type="protein sequence ID" value="MBB6073374.1"/>
    <property type="molecule type" value="Genomic_DNA"/>
</dbReference>
<comment type="caution">
    <text evidence="1">The sequence shown here is derived from an EMBL/GenBank/DDBJ whole genome shotgun (WGS) entry which is preliminary data.</text>
</comment>
<accession>A0A841H5Z7</accession>
<keyword evidence="2" id="KW-1185">Reference proteome</keyword>
<gene>
    <name evidence="1" type="ORF">HNQ61_005041</name>
</gene>
<keyword evidence="1" id="KW-0238">DNA-binding</keyword>
<dbReference type="GO" id="GO:0003677">
    <property type="term" value="F:DNA binding"/>
    <property type="evidence" value="ECO:0007669"/>
    <property type="project" value="UniProtKB-KW"/>
</dbReference>
<organism evidence="1 2">
    <name type="scientific">Longimicrobium terrae</name>
    <dbReference type="NCBI Taxonomy" id="1639882"/>
    <lineage>
        <taxon>Bacteria</taxon>
        <taxon>Pseudomonadati</taxon>
        <taxon>Gemmatimonadota</taxon>
        <taxon>Longimicrobiia</taxon>
        <taxon>Longimicrobiales</taxon>
        <taxon>Longimicrobiaceae</taxon>
        <taxon>Longimicrobium</taxon>
    </lineage>
</organism>
<dbReference type="RefSeq" id="WP_170039209.1">
    <property type="nucleotide sequence ID" value="NZ_JABDTL010000002.1"/>
</dbReference>
<dbReference type="Proteomes" id="UP000582837">
    <property type="component" value="Unassembled WGS sequence"/>
</dbReference>
<evidence type="ECO:0000313" key="2">
    <source>
        <dbReference type="Proteomes" id="UP000582837"/>
    </source>
</evidence>
<dbReference type="AlphaFoldDB" id="A0A841H5Z7"/>
<proteinExistence type="predicted"/>
<sequence>MRKPVSKHALRRALEQAREEGLVTWSEPAGTVVDHVWHLISREALDGKPERTPARRRAPAAA</sequence>
<reference evidence="1 2" key="1">
    <citation type="submission" date="2020-08" db="EMBL/GenBank/DDBJ databases">
        <title>Genomic Encyclopedia of Type Strains, Phase IV (KMG-IV): sequencing the most valuable type-strain genomes for metagenomic binning, comparative biology and taxonomic classification.</title>
        <authorList>
            <person name="Goeker M."/>
        </authorList>
    </citation>
    <scope>NUCLEOTIDE SEQUENCE [LARGE SCALE GENOMIC DNA]</scope>
    <source>
        <strain evidence="1 2">DSM 29007</strain>
    </source>
</reference>
<evidence type="ECO:0000313" key="1">
    <source>
        <dbReference type="EMBL" id="MBB6073374.1"/>
    </source>
</evidence>
<name>A0A841H5Z7_9BACT</name>
<protein>
    <submittedName>
        <fullName evidence="1">DNA-binding FadR family transcriptional regulator</fullName>
    </submittedName>
</protein>